<dbReference type="EMBL" id="JACATZ010000003">
    <property type="protein sequence ID" value="NWJ48469.1"/>
    <property type="molecule type" value="Genomic_DNA"/>
</dbReference>
<feature type="region of interest" description="Disordered" evidence="1">
    <location>
        <begin position="93"/>
        <end position="132"/>
    </location>
</feature>
<accession>A0A8T7M8M9</accession>
<evidence type="ECO:0000313" key="3">
    <source>
        <dbReference type="EMBL" id="NWJ48469.1"/>
    </source>
</evidence>
<sequence length="132" mass="14543">MPIYEYRCRVCNSKSNLFFRSIAAAPENSENTDLACPKCGNKALSRIFSRFAVRRGSSDEGDGFYEIDRMLANVDESDPQSLARVARKIAQQTGEDIGPEFDEAMSRIESGEDPDSVIEGYDKSAGEDSSIA</sequence>
<dbReference type="RefSeq" id="WP_341470306.1">
    <property type="nucleotide sequence ID" value="NZ_CP128400.1"/>
</dbReference>
<dbReference type="Pfam" id="PF09723">
    <property type="entry name" value="Zn_ribbon_8"/>
    <property type="match status" value="1"/>
</dbReference>
<evidence type="ECO:0000256" key="1">
    <source>
        <dbReference type="SAM" id="MobiDB-lite"/>
    </source>
</evidence>
<dbReference type="AlphaFoldDB" id="A0A8T7M8M9"/>
<dbReference type="SMART" id="SM00834">
    <property type="entry name" value="CxxC_CXXC_SSSS"/>
    <property type="match status" value="1"/>
</dbReference>
<reference evidence="4" key="2">
    <citation type="journal article" date="2024" name="Nature">
        <title>Anoxygenic phototroph of the Chloroflexota uses a type I reaction centre.</title>
        <authorList>
            <person name="Tsuji J.M."/>
            <person name="Shaw N.A."/>
            <person name="Nagashima S."/>
            <person name="Venkiteswaran J.J."/>
            <person name="Schiff S.L."/>
            <person name="Watanabe T."/>
            <person name="Fukui M."/>
            <person name="Hanada S."/>
            <person name="Tank M."/>
            <person name="Neufeld J.D."/>
        </authorList>
    </citation>
    <scope>NUCLEOTIDE SEQUENCE</scope>
    <source>
        <strain evidence="4">L227-S17</strain>
    </source>
</reference>
<proteinExistence type="predicted"/>
<dbReference type="EMBL" id="CP128400">
    <property type="protein sequence ID" value="WJW68402.1"/>
    <property type="molecule type" value="Genomic_DNA"/>
</dbReference>
<name>A0A8T7M8M9_9CHLR</name>
<feature type="domain" description="Putative regulatory protein FmdB zinc ribbon" evidence="2">
    <location>
        <begin position="1"/>
        <end position="49"/>
    </location>
</feature>
<dbReference type="NCBIfam" id="TIGR02605">
    <property type="entry name" value="CxxC_CxxC_SSSS"/>
    <property type="match status" value="1"/>
</dbReference>
<evidence type="ECO:0000259" key="2">
    <source>
        <dbReference type="SMART" id="SM00834"/>
    </source>
</evidence>
<evidence type="ECO:0000313" key="4">
    <source>
        <dbReference type="EMBL" id="WJW68402.1"/>
    </source>
</evidence>
<evidence type="ECO:0000313" key="5">
    <source>
        <dbReference type="Proteomes" id="UP000521676"/>
    </source>
</evidence>
<dbReference type="Proteomes" id="UP000521676">
    <property type="component" value="Unassembled WGS sequence"/>
</dbReference>
<reference evidence="3 5" key="1">
    <citation type="submission" date="2020-06" db="EMBL/GenBank/DDBJ databases">
        <title>Anoxygenic phototrophic Chloroflexota member uses a Type I reaction center.</title>
        <authorList>
            <person name="Tsuji J.M."/>
            <person name="Shaw N.A."/>
            <person name="Nagashima S."/>
            <person name="Venkiteswaran J."/>
            <person name="Schiff S.L."/>
            <person name="Hanada S."/>
            <person name="Tank M."/>
            <person name="Neufeld J.D."/>
        </authorList>
    </citation>
    <scope>NUCLEOTIDE SEQUENCE [LARGE SCALE GENOMIC DNA]</scope>
    <source>
        <strain evidence="3">L227-S17</strain>
    </source>
</reference>
<keyword evidence="6" id="KW-1185">Reference proteome</keyword>
<dbReference type="InterPro" id="IPR013429">
    <property type="entry name" value="Regulatory_FmdB_Zinc_ribbon"/>
</dbReference>
<dbReference type="Proteomes" id="UP001431572">
    <property type="component" value="Chromosome 2"/>
</dbReference>
<gene>
    <name evidence="3" type="ORF">HXX08_21645</name>
    <name evidence="4" type="ORF">OZ401_004013</name>
</gene>
<evidence type="ECO:0000313" key="6">
    <source>
        <dbReference type="Proteomes" id="UP001431572"/>
    </source>
</evidence>
<protein>
    <submittedName>
        <fullName evidence="3">Zinc ribbon domain-containing protein</fullName>
    </submittedName>
</protein>
<organism evidence="3 5">
    <name type="scientific">Candidatus Chlorohelix allophototropha</name>
    <dbReference type="NCBI Taxonomy" id="3003348"/>
    <lineage>
        <taxon>Bacteria</taxon>
        <taxon>Bacillati</taxon>
        <taxon>Chloroflexota</taxon>
        <taxon>Chloroflexia</taxon>
        <taxon>Candidatus Chloroheliales</taxon>
        <taxon>Candidatus Chloroheliaceae</taxon>
        <taxon>Candidatus Chlorohelix</taxon>
    </lineage>
</organism>